<evidence type="ECO:0000313" key="1">
    <source>
        <dbReference type="EMBL" id="ENW06358.1"/>
    </source>
</evidence>
<proteinExistence type="predicted"/>
<dbReference type="EMBL" id="APQL01000006">
    <property type="protein sequence ID" value="ENW06358.1"/>
    <property type="molecule type" value="Genomic_DNA"/>
</dbReference>
<organism evidence="1 2">
    <name type="scientific">Acinetobacter beijerinckii CIP 110307</name>
    <dbReference type="NCBI Taxonomy" id="1217648"/>
    <lineage>
        <taxon>Bacteria</taxon>
        <taxon>Pseudomonadati</taxon>
        <taxon>Pseudomonadota</taxon>
        <taxon>Gammaproteobacteria</taxon>
        <taxon>Moraxellales</taxon>
        <taxon>Moraxellaceae</taxon>
        <taxon>Acinetobacter</taxon>
    </lineage>
</organism>
<protein>
    <submittedName>
        <fullName evidence="1">Uncharacterized protein</fullName>
    </submittedName>
</protein>
<sequence>MPMYVIREKYFGYNDEVFYASGSRIASVFESKEQAETTYKQLEIKAARNFFYMKLNHYLMQMSHY</sequence>
<keyword evidence="2" id="KW-1185">Reference proteome</keyword>
<name>N9E7B3_9GAMM</name>
<evidence type="ECO:0000313" key="2">
    <source>
        <dbReference type="Proteomes" id="UP000017670"/>
    </source>
</evidence>
<comment type="caution">
    <text evidence="1">The sequence shown here is derived from an EMBL/GenBank/DDBJ whole genome shotgun (WGS) entry which is preliminary data.</text>
</comment>
<gene>
    <name evidence="1" type="ORF">F933_02086</name>
</gene>
<dbReference type="HOGENOM" id="CLU_2839658_0_0_6"/>
<reference evidence="1 2" key="1">
    <citation type="submission" date="2013-02" db="EMBL/GenBank/DDBJ databases">
        <title>The Genome Sequence of Acinetobacter beijerinckii CIP 110307.</title>
        <authorList>
            <consortium name="The Broad Institute Genome Sequencing Platform"/>
            <consortium name="The Broad Institute Genome Sequencing Center for Infectious Disease"/>
            <person name="Cerqueira G."/>
            <person name="Feldgarden M."/>
            <person name="Courvalin P."/>
            <person name="Perichon B."/>
            <person name="Grillot-Courvalin C."/>
            <person name="Clermont D."/>
            <person name="Rocha E."/>
            <person name="Yoon E.-J."/>
            <person name="Nemec A."/>
            <person name="Walker B."/>
            <person name="Young S.K."/>
            <person name="Zeng Q."/>
            <person name="Gargeya S."/>
            <person name="Fitzgerald M."/>
            <person name="Haas B."/>
            <person name="Abouelleil A."/>
            <person name="Alvarado L."/>
            <person name="Arachchi H.M."/>
            <person name="Berlin A.M."/>
            <person name="Chapman S.B."/>
            <person name="Dewar J."/>
            <person name="Goldberg J."/>
            <person name="Griggs A."/>
            <person name="Gujja S."/>
            <person name="Hansen M."/>
            <person name="Howarth C."/>
            <person name="Imamovic A."/>
            <person name="Larimer J."/>
            <person name="McCowan C."/>
            <person name="Murphy C."/>
            <person name="Neiman D."/>
            <person name="Pearson M."/>
            <person name="Priest M."/>
            <person name="Roberts A."/>
            <person name="Saif S."/>
            <person name="Shea T."/>
            <person name="Sisk P."/>
            <person name="Sykes S."/>
            <person name="Wortman J."/>
            <person name="Nusbaum C."/>
            <person name="Birren B."/>
        </authorList>
    </citation>
    <scope>NUCLEOTIDE SEQUENCE [LARGE SCALE GENOMIC DNA]</scope>
    <source>
        <strain evidence="1 2">CIP 110307</strain>
    </source>
</reference>
<dbReference type="Proteomes" id="UP000017670">
    <property type="component" value="Unassembled WGS sequence"/>
</dbReference>
<dbReference type="AlphaFoldDB" id="N9E7B3"/>
<accession>N9E7B3</accession>
<dbReference type="STRING" id="262668.GCA_000931715_00834"/>
<dbReference type="PATRIC" id="fig|1217648.3.peg.2034"/>